<evidence type="ECO:0008006" key="4">
    <source>
        <dbReference type="Google" id="ProtNLM"/>
    </source>
</evidence>
<dbReference type="Proteomes" id="UP001318682">
    <property type="component" value="Chromosome"/>
</dbReference>
<evidence type="ECO:0000313" key="3">
    <source>
        <dbReference type="Proteomes" id="UP001318682"/>
    </source>
</evidence>
<evidence type="ECO:0000313" key="2">
    <source>
        <dbReference type="EMBL" id="WVX51369.1"/>
    </source>
</evidence>
<name>A0ABZ2C3I8_9RHOB</name>
<proteinExistence type="predicted"/>
<protein>
    <recommendedName>
        <fullName evidence="4">DUF883 domain-containing protein</fullName>
    </recommendedName>
</protein>
<dbReference type="EMBL" id="CP143423">
    <property type="protein sequence ID" value="WVX51369.1"/>
    <property type="molecule type" value="Genomic_DNA"/>
</dbReference>
<sequence length="108" mass="11468">MASTLQKLNNNPDAADLSEQVETLRNDLATLTQTVADLGKAKGDDAVAAAQFKLLDARDKAADVTETARLQAMELQNKADTFIKNQPDTALGIAAGGGFLVEFFGSRK</sequence>
<feature type="coiled-coil region" evidence="1">
    <location>
        <begin position="14"/>
        <end position="41"/>
    </location>
</feature>
<gene>
    <name evidence="2" type="ORF">ROLI_044700</name>
</gene>
<accession>A0ABZ2C3I8</accession>
<reference evidence="3" key="1">
    <citation type="submission" date="2024-01" db="EMBL/GenBank/DDBJ databases">
        <title>Roseobacter fucihabitans sp. nov., isolated from the brown alga Fucus spiralis.</title>
        <authorList>
            <person name="Hahnke S."/>
            <person name="Berger M."/>
            <person name="Schlingloff A."/>
            <person name="Athale I."/>
            <person name="Neumann-Schaal M."/>
            <person name="Adenaya A."/>
            <person name="Poehlein A."/>
            <person name="Daniel R."/>
            <person name="Pertersen J."/>
            <person name="Brinkhoff T."/>
        </authorList>
    </citation>
    <scope>NUCLEOTIDE SEQUENCE [LARGE SCALE GENOMIC DNA]</scope>
    <source>
        <strain evidence="3">B14</strain>
    </source>
</reference>
<evidence type="ECO:0000256" key="1">
    <source>
        <dbReference type="SAM" id="Coils"/>
    </source>
</evidence>
<organism evidence="2 3">
    <name type="scientific">Roseobacter fucihabitans</name>
    <dbReference type="NCBI Taxonomy" id="1537242"/>
    <lineage>
        <taxon>Bacteria</taxon>
        <taxon>Pseudomonadati</taxon>
        <taxon>Pseudomonadota</taxon>
        <taxon>Alphaproteobacteria</taxon>
        <taxon>Rhodobacterales</taxon>
        <taxon>Roseobacteraceae</taxon>
        <taxon>Roseobacter</taxon>
    </lineage>
</organism>
<keyword evidence="1" id="KW-0175">Coiled coil</keyword>
<keyword evidence="3" id="KW-1185">Reference proteome</keyword>